<keyword evidence="6 7" id="KW-0472">Membrane</keyword>
<comment type="subcellular location">
    <subcellularLocation>
        <location evidence="1">Cell membrane</location>
        <topology evidence="1">Multi-pass membrane protein</topology>
    </subcellularLocation>
</comment>
<keyword evidence="4 7" id="KW-0812">Transmembrane</keyword>
<comment type="caution">
    <text evidence="8">The sequence shown here is derived from an EMBL/GenBank/DDBJ whole genome shotgun (WGS) entry which is preliminary data.</text>
</comment>
<comment type="similarity">
    <text evidence="2">Belongs to the polysaccharide synthase family.</text>
</comment>
<evidence type="ECO:0000256" key="3">
    <source>
        <dbReference type="ARBA" id="ARBA00022475"/>
    </source>
</evidence>
<organism evidence="8 9">
    <name type="scientific">Nostoc flagelliforme FACHB-838</name>
    <dbReference type="NCBI Taxonomy" id="2692904"/>
    <lineage>
        <taxon>Bacteria</taxon>
        <taxon>Bacillati</taxon>
        <taxon>Cyanobacteriota</taxon>
        <taxon>Cyanophyceae</taxon>
        <taxon>Nostocales</taxon>
        <taxon>Nostocaceae</taxon>
        <taxon>Nostoc</taxon>
    </lineage>
</organism>
<keyword evidence="5 7" id="KW-1133">Transmembrane helix</keyword>
<dbReference type="InterPro" id="IPR050833">
    <property type="entry name" value="Poly_Biosynth_Transport"/>
</dbReference>
<keyword evidence="9" id="KW-1185">Reference proteome</keyword>
<feature type="transmembrane region" description="Helical" evidence="7">
    <location>
        <begin position="120"/>
        <end position="144"/>
    </location>
</feature>
<dbReference type="EMBL" id="JACJSI010000031">
    <property type="protein sequence ID" value="MBD2531224.1"/>
    <property type="molecule type" value="Genomic_DNA"/>
</dbReference>
<feature type="transmembrane region" description="Helical" evidence="7">
    <location>
        <begin position="361"/>
        <end position="380"/>
    </location>
</feature>
<evidence type="ECO:0000256" key="4">
    <source>
        <dbReference type="ARBA" id="ARBA00022692"/>
    </source>
</evidence>
<dbReference type="PANTHER" id="PTHR30250:SF10">
    <property type="entry name" value="LIPOPOLYSACCHARIDE BIOSYNTHESIS PROTEIN WZXC"/>
    <property type="match status" value="1"/>
</dbReference>
<dbReference type="Proteomes" id="UP000623440">
    <property type="component" value="Unassembled WGS sequence"/>
</dbReference>
<evidence type="ECO:0000256" key="6">
    <source>
        <dbReference type="ARBA" id="ARBA00023136"/>
    </source>
</evidence>
<evidence type="ECO:0000256" key="7">
    <source>
        <dbReference type="SAM" id="Phobius"/>
    </source>
</evidence>
<accession>A0ABR8DRV1</accession>
<feature type="transmembrane region" description="Helical" evidence="7">
    <location>
        <begin position="386"/>
        <end position="407"/>
    </location>
</feature>
<evidence type="ECO:0000313" key="8">
    <source>
        <dbReference type="EMBL" id="MBD2531224.1"/>
    </source>
</evidence>
<evidence type="ECO:0000256" key="5">
    <source>
        <dbReference type="ARBA" id="ARBA00022989"/>
    </source>
</evidence>
<reference evidence="8 9" key="1">
    <citation type="journal article" date="2020" name="ISME J.">
        <title>Comparative genomics reveals insights into cyanobacterial evolution and habitat adaptation.</title>
        <authorList>
            <person name="Chen M.Y."/>
            <person name="Teng W.K."/>
            <person name="Zhao L."/>
            <person name="Hu C.X."/>
            <person name="Zhou Y.K."/>
            <person name="Han B.P."/>
            <person name="Song L.R."/>
            <person name="Shu W.S."/>
        </authorList>
    </citation>
    <scope>NUCLEOTIDE SEQUENCE [LARGE SCALE GENOMIC DNA]</scope>
    <source>
        <strain evidence="8 9">FACHB-838</strain>
    </source>
</reference>
<keyword evidence="3" id="KW-1003">Cell membrane</keyword>
<sequence length="419" mass="47722">MLIARLQKTLSGKYIRNVGWMASAEIANRLIRLASTVILARMFSPQDYGLMAIIYTICDFFQVFTLKGGVGAKIIQADEQDVKTICNTAYWLNWITCGSLFIIQCLVAFLLPYFSQDQTLTLPLFAVAFTYLAYPLFVTHLTLIERENRFKATATCNVVIAIVSSIITATFALLGMGIWAIIWPMLLTAPIWIIITWKYHPWRPPLRFTLERWREILGFSGNLLINDLLNRVRLNIDYLIVGKYLGIETLGLYYFAFNAGSGITNSILYTFMLPLFPYICEVKNNYAQFKERYFGSLRRTSAILIPIILLQASLSPIYVPIIFGEKWIPAIPVLILVCLSNIPKIYSWASYLLLNAVDKTRISLMIDSTFTLIFIISIVLLVNKGIFWVAFVVLFSNLALAAFVPWINKFAFGKIKNLK</sequence>
<gene>
    <name evidence="8" type="ORF">H6G97_17175</name>
</gene>
<dbReference type="PANTHER" id="PTHR30250">
    <property type="entry name" value="PST FAMILY PREDICTED COLANIC ACID TRANSPORTER"/>
    <property type="match status" value="1"/>
</dbReference>
<feature type="transmembrane region" description="Helical" evidence="7">
    <location>
        <begin position="262"/>
        <end position="280"/>
    </location>
</feature>
<feature type="transmembrane region" description="Helical" evidence="7">
    <location>
        <begin position="327"/>
        <end position="349"/>
    </location>
</feature>
<feature type="transmembrane region" description="Helical" evidence="7">
    <location>
        <begin position="301"/>
        <end position="321"/>
    </location>
</feature>
<evidence type="ECO:0000256" key="2">
    <source>
        <dbReference type="ARBA" id="ARBA00007430"/>
    </source>
</evidence>
<evidence type="ECO:0000256" key="1">
    <source>
        <dbReference type="ARBA" id="ARBA00004651"/>
    </source>
</evidence>
<dbReference type="Pfam" id="PF13440">
    <property type="entry name" value="Polysacc_synt_3"/>
    <property type="match status" value="1"/>
</dbReference>
<feature type="transmembrane region" description="Helical" evidence="7">
    <location>
        <begin position="91"/>
        <end position="114"/>
    </location>
</feature>
<protein>
    <submittedName>
        <fullName evidence="8">Lipopolysaccharide biosynthesis protein</fullName>
    </submittedName>
</protein>
<name>A0ABR8DRV1_9NOSO</name>
<feature type="transmembrane region" description="Helical" evidence="7">
    <location>
        <begin position="48"/>
        <end position="70"/>
    </location>
</feature>
<dbReference type="CDD" id="cd13127">
    <property type="entry name" value="MATE_tuaB_like"/>
    <property type="match status" value="1"/>
</dbReference>
<dbReference type="RefSeq" id="WP_190941927.1">
    <property type="nucleotide sequence ID" value="NZ_JACJSI010000031.1"/>
</dbReference>
<feature type="transmembrane region" description="Helical" evidence="7">
    <location>
        <begin position="156"/>
        <end position="174"/>
    </location>
</feature>
<proteinExistence type="inferred from homology"/>
<evidence type="ECO:0000313" key="9">
    <source>
        <dbReference type="Proteomes" id="UP000623440"/>
    </source>
</evidence>